<keyword evidence="10 14" id="KW-0472">Membrane</keyword>
<feature type="transmembrane region" description="Helical" evidence="14">
    <location>
        <begin position="51"/>
        <end position="71"/>
    </location>
</feature>
<sequence length="221" mass="25369">MSSNKSTFQKSSPFKIPLVLYNFISCLLWSVHLFKTIQFISEGDFTKIQDFYKNTQCFLTITQSLAVIEIFNSLFKIVRSPIVTTAAQVFSRLLIVIGAFYLMPKIGQEIGIEYITLSLAWGLTEVVRYAFYGLNLLNIKSKIIIFLRYNMFPLLYPLGVTSELVVLFKTSSLSDNLLVKIVYIVSMLAYIPGFPVLFSHMWIQRKKAMKELKGEAKEKKN</sequence>
<dbReference type="GO" id="GO:0042761">
    <property type="term" value="P:very long-chain fatty acid biosynthetic process"/>
    <property type="evidence" value="ECO:0007669"/>
    <property type="project" value="TreeGrafter"/>
</dbReference>
<keyword evidence="14" id="KW-0256">Endoplasmic reticulum</keyword>
<evidence type="ECO:0000256" key="2">
    <source>
        <dbReference type="ARBA" id="ARBA00005194"/>
    </source>
</evidence>
<keyword evidence="16" id="KW-1185">Reference proteome</keyword>
<comment type="subcellular location">
    <subcellularLocation>
        <location evidence="14">Endoplasmic reticulum membrane</location>
        <topology evidence="14">Multi-pass membrane protein</topology>
    </subcellularLocation>
    <subcellularLocation>
        <location evidence="1">Membrane</location>
        <topology evidence="1">Multi-pass membrane protein</topology>
    </subcellularLocation>
</comment>
<comment type="function">
    <text evidence="14">Catalyzes the third of the four reactions of the long-chain fatty acids elongation cycle. This endoplasmic reticulum-bound enzymatic process, allows the addition of two carbons to the chain of long- and very long-chain fatty acids/VLCFAs per cycle. This enzyme catalyzes the dehydration of the 3-hydroxyacyl-CoA intermediate into trans-2,3-enoyl-CoA, within each cycle of fatty acid elongation. Thereby, it participates to the production of VLCFAs of different chain lengths that are involved in multiple biological processes as precursors of membrane lipids and lipid mediators.</text>
</comment>
<proteinExistence type="inferred from homology"/>
<evidence type="ECO:0000256" key="12">
    <source>
        <dbReference type="ARBA" id="ARBA00023239"/>
    </source>
</evidence>
<feature type="transmembrane region" description="Helical" evidence="14">
    <location>
        <begin position="149"/>
        <end position="169"/>
    </location>
</feature>
<keyword evidence="8 14" id="KW-1133">Transmembrane helix</keyword>
<dbReference type="Pfam" id="PF04387">
    <property type="entry name" value="PTPLA"/>
    <property type="match status" value="1"/>
</dbReference>
<evidence type="ECO:0000256" key="7">
    <source>
        <dbReference type="ARBA" id="ARBA00022832"/>
    </source>
</evidence>
<dbReference type="OrthoDB" id="46988at2759"/>
<comment type="similarity">
    <text evidence="3 14">Belongs to the very long-chain fatty acids dehydratase HACD family.</text>
</comment>
<protein>
    <recommendedName>
        <fullName evidence="4 14">Very-long-chain (3R)-3-hydroxyacyl-CoA dehydratase</fullName>
        <ecNumber evidence="4 14">4.2.1.134</ecNumber>
    </recommendedName>
</protein>
<dbReference type="GO" id="GO:0102158">
    <property type="term" value="F:very-long-chain (3R)-3-hydroxyacyl-CoA dehydratase activity"/>
    <property type="evidence" value="ECO:0007669"/>
    <property type="project" value="UniProtKB-EC"/>
</dbReference>
<dbReference type="PANTHER" id="PTHR11035:SF3">
    <property type="entry name" value="VERY-LONG-CHAIN (3R)-3-HYDROXYACYL-COA DEHYDRATASE"/>
    <property type="match status" value="1"/>
</dbReference>
<dbReference type="EMBL" id="LXPE01000001">
    <property type="protein sequence ID" value="OBA29221.1"/>
    <property type="molecule type" value="Genomic_DNA"/>
</dbReference>
<comment type="caution">
    <text evidence="15">The sequence shown here is derived from an EMBL/GenBank/DDBJ whole genome shotgun (WGS) entry which is preliminary data.</text>
</comment>
<dbReference type="AlphaFoldDB" id="A0A1B7TKG8"/>
<evidence type="ECO:0000256" key="10">
    <source>
        <dbReference type="ARBA" id="ARBA00023136"/>
    </source>
</evidence>
<feature type="transmembrane region" description="Helical" evidence="14">
    <location>
        <begin position="114"/>
        <end position="137"/>
    </location>
</feature>
<comment type="pathway">
    <text evidence="2 14">Lipid metabolism; fatty acid biosynthesis.</text>
</comment>
<evidence type="ECO:0000313" key="16">
    <source>
        <dbReference type="Proteomes" id="UP000092321"/>
    </source>
</evidence>
<keyword evidence="9 14" id="KW-0443">Lipid metabolism</keyword>
<evidence type="ECO:0000256" key="14">
    <source>
        <dbReference type="RuleBase" id="RU363109"/>
    </source>
</evidence>
<feature type="transmembrane region" description="Helical" evidence="14">
    <location>
        <begin position="181"/>
        <end position="203"/>
    </location>
</feature>
<evidence type="ECO:0000313" key="15">
    <source>
        <dbReference type="EMBL" id="OBA29221.1"/>
    </source>
</evidence>
<evidence type="ECO:0000256" key="9">
    <source>
        <dbReference type="ARBA" id="ARBA00023098"/>
    </source>
</evidence>
<reference evidence="16" key="1">
    <citation type="journal article" date="2016" name="Proc. Natl. Acad. Sci. U.S.A.">
        <title>Comparative genomics of biotechnologically important yeasts.</title>
        <authorList>
            <person name="Riley R."/>
            <person name="Haridas S."/>
            <person name="Wolfe K.H."/>
            <person name="Lopes M.R."/>
            <person name="Hittinger C.T."/>
            <person name="Goeker M."/>
            <person name="Salamov A.A."/>
            <person name="Wisecaver J.H."/>
            <person name="Long T.M."/>
            <person name="Calvey C.H."/>
            <person name="Aerts A.L."/>
            <person name="Barry K.W."/>
            <person name="Choi C."/>
            <person name="Clum A."/>
            <person name="Coughlan A.Y."/>
            <person name="Deshpande S."/>
            <person name="Douglass A.P."/>
            <person name="Hanson S.J."/>
            <person name="Klenk H.-P."/>
            <person name="LaButti K.M."/>
            <person name="Lapidus A."/>
            <person name="Lindquist E.A."/>
            <person name="Lipzen A.M."/>
            <person name="Meier-Kolthoff J.P."/>
            <person name="Ohm R.A."/>
            <person name="Otillar R.P."/>
            <person name="Pangilinan J.L."/>
            <person name="Peng Y."/>
            <person name="Rokas A."/>
            <person name="Rosa C.A."/>
            <person name="Scheuner C."/>
            <person name="Sibirny A.A."/>
            <person name="Slot J.C."/>
            <person name="Stielow J.B."/>
            <person name="Sun H."/>
            <person name="Kurtzman C.P."/>
            <person name="Blackwell M."/>
            <person name="Grigoriev I.V."/>
            <person name="Jeffries T.W."/>
        </authorList>
    </citation>
    <scope>NUCLEOTIDE SEQUENCE [LARGE SCALE GENOMIC DNA]</scope>
    <source>
        <strain evidence="16">NRRL Y-1626</strain>
    </source>
</reference>
<evidence type="ECO:0000256" key="3">
    <source>
        <dbReference type="ARBA" id="ARBA00007811"/>
    </source>
</evidence>
<gene>
    <name evidence="15" type="ORF">HANVADRAFT_20541</name>
</gene>
<keyword evidence="6 14" id="KW-0812">Transmembrane</keyword>
<evidence type="ECO:0000256" key="6">
    <source>
        <dbReference type="ARBA" id="ARBA00022692"/>
    </source>
</evidence>
<dbReference type="UniPathway" id="UPA00094"/>
<evidence type="ECO:0000256" key="8">
    <source>
        <dbReference type="ARBA" id="ARBA00022989"/>
    </source>
</evidence>
<organism evidence="15 16">
    <name type="scientific">Hanseniaspora valbyensis NRRL Y-1626</name>
    <dbReference type="NCBI Taxonomy" id="766949"/>
    <lineage>
        <taxon>Eukaryota</taxon>
        <taxon>Fungi</taxon>
        <taxon>Dikarya</taxon>
        <taxon>Ascomycota</taxon>
        <taxon>Saccharomycotina</taxon>
        <taxon>Saccharomycetes</taxon>
        <taxon>Saccharomycodales</taxon>
        <taxon>Saccharomycodaceae</taxon>
        <taxon>Hanseniaspora</taxon>
    </lineage>
</organism>
<dbReference type="InterPro" id="IPR007482">
    <property type="entry name" value="Tyr_Pase-like_PTPLA"/>
</dbReference>
<accession>A0A1B7TKG8</accession>
<dbReference type="EC" id="4.2.1.134" evidence="4 14"/>
<evidence type="ECO:0000256" key="5">
    <source>
        <dbReference type="ARBA" id="ARBA00022516"/>
    </source>
</evidence>
<evidence type="ECO:0000256" key="11">
    <source>
        <dbReference type="ARBA" id="ARBA00023160"/>
    </source>
</evidence>
<keyword evidence="11 14" id="KW-0275">Fatty acid biosynthesis</keyword>
<evidence type="ECO:0000256" key="13">
    <source>
        <dbReference type="ARBA" id="ARBA00036671"/>
    </source>
</evidence>
<keyword evidence="7 14" id="KW-0276">Fatty acid metabolism</keyword>
<name>A0A1B7TKG8_9ASCO</name>
<dbReference type="PANTHER" id="PTHR11035">
    <property type="entry name" value="VERY-LONG-CHAIN (3R)-3-HYDROXYACYL-COA DEHYDRATASE"/>
    <property type="match status" value="1"/>
</dbReference>
<comment type="catalytic activity">
    <reaction evidence="13 14">
        <text>a very-long-chain (3R)-3-hydroxyacyl-CoA = a very-long-chain (2E)-enoyl-CoA + H2O</text>
        <dbReference type="Rhea" id="RHEA:45812"/>
        <dbReference type="ChEBI" id="CHEBI:15377"/>
        <dbReference type="ChEBI" id="CHEBI:83728"/>
        <dbReference type="ChEBI" id="CHEBI:85440"/>
        <dbReference type="EC" id="4.2.1.134"/>
    </reaction>
</comment>
<evidence type="ECO:0000256" key="4">
    <source>
        <dbReference type="ARBA" id="ARBA00013122"/>
    </source>
</evidence>
<keyword evidence="12 14" id="KW-0456">Lyase</keyword>
<dbReference type="GO" id="GO:0030148">
    <property type="term" value="P:sphingolipid biosynthetic process"/>
    <property type="evidence" value="ECO:0007669"/>
    <property type="project" value="TreeGrafter"/>
</dbReference>
<dbReference type="GO" id="GO:0030497">
    <property type="term" value="P:fatty acid elongation"/>
    <property type="evidence" value="ECO:0007669"/>
    <property type="project" value="TreeGrafter"/>
</dbReference>
<dbReference type="GO" id="GO:0005789">
    <property type="term" value="C:endoplasmic reticulum membrane"/>
    <property type="evidence" value="ECO:0007669"/>
    <property type="project" value="UniProtKB-SubCell"/>
</dbReference>
<feature type="transmembrane region" description="Helical" evidence="14">
    <location>
        <begin position="12"/>
        <end position="31"/>
    </location>
</feature>
<feature type="transmembrane region" description="Helical" evidence="14">
    <location>
        <begin position="83"/>
        <end position="102"/>
    </location>
</feature>
<evidence type="ECO:0000256" key="1">
    <source>
        <dbReference type="ARBA" id="ARBA00004141"/>
    </source>
</evidence>
<dbReference type="Proteomes" id="UP000092321">
    <property type="component" value="Unassembled WGS sequence"/>
</dbReference>
<keyword evidence="5 14" id="KW-0444">Lipid biosynthesis</keyword>